<protein>
    <recommendedName>
        <fullName evidence="3">H/ACA ribonucleoprotein complex non-core subunit NAF1</fullName>
    </recommendedName>
</protein>
<dbReference type="InterPro" id="IPR007504">
    <property type="entry name" value="H/ACA_rnp_Gar1/Naf1"/>
</dbReference>
<feature type="region of interest" description="Disordered" evidence="9">
    <location>
        <begin position="340"/>
        <end position="553"/>
    </location>
</feature>
<feature type="compositionally biased region" description="Acidic residues" evidence="9">
    <location>
        <begin position="340"/>
        <end position="351"/>
    </location>
</feature>
<dbReference type="PANTHER" id="PTHR31633:SF1">
    <property type="entry name" value="H_ACA RIBONUCLEOPROTEIN COMPLEX NON-CORE SUBUNIT NAF1"/>
    <property type="match status" value="1"/>
</dbReference>
<evidence type="ECO:0000313" key="11">
    <source>
        <dbReference type="Proteomes" id="UP001148614"/>
    </source>
</evidence>
<dbReference type="AlphaFoldDB" id="A0A9W8TJT9"/>
<evidence type="ECO:0000256" key="9">
    <source>
        <dbReference type="SAM" id="MobiDB-lite"/>
    </source>
</evidence>
<feature type="compositionally biased region" description="Polar residues" evidence="9">
    <location>
        <begin position="105"/>
        <end position="130"/>
    </location>
</feature>
<evidence type="ECO:0000256" key="7">
    <source>
        <dbReference type="ARBA" id="ARBA00022884"/>
    </source>
</evidence>
<comment type="caution">
    <text evidence="10">The sequence shown here is derived from an EMBL/GenBank/DDBJ whole genome shotgun (WGS) entry which is preliminary data.</text>
</comment>
<keyword evidence="6" id="KW-0597">Phosphoprotein</keyword>
<dbReference type="InterPro" id="IPR040309">
    <property type="entry name" value="Naf1"/>
</dbReference>
<dbReference type="GO" id="GO:0005732">
    <property type="term" value="C:sno(s)RNA-containing ribonucleoprotein complex"/>
    <property type="evidence" value="ECO:0007669"/>
    <property type="project" value="InterPro"/>
</dbReference>
<dbReference type="PANTHER" id="PTHR31633">
    <property type="entry name" value="H/ACA RIBONUCLEOPROTEIN COMPLEX NON-CORE SUBUNIT NAF1"/>
    <property type="match status" value="1"/>
</dbReference>
<evidence type="ECO:0000256" key="8">
    <source>
        <dbReference type="ARBA" id="ARBA00023242"/>
    </source>
</evidence>
<feature type="compositionally biased region" description="Polar residues" evidence="9">
    <location>
        <begin position="479"/>
        <end position="493"/>
    </location>
</feature>
<dbReference type="GO" id="GO:0006364">
    <property type="term" value="P:rRNA processing"/>
    <property type="evidence" value="ECO:0007669"/>
    <property type="project" value="UniProtKB-KW"/>
</dbReference>
<accession>A0A9W8TJT9</accession>
<comment type="subcellular location">
    <subcellularLocation>
        <location evidence="1">Nucleus</location>
    </subcellularLocation>
</comment>
<dbReference type="Proteomes" id="UP001148614">
    <property type="component" value="Unassembled WGS sequence"/>
</dbReference>
<keyword evidence="5" id="KW-0698">rRNA processing</keyword>
<dbReference type="EMBL" id="JANPWZ010001240">
    <property type="protein sequence ID" value="KAJ3567428.1"/>
    <property type="molecule type" value="Genomic_DNA"/>
</dbReference>
<evidence type="ECO:0000256" key="5">
    <source>
        <dbReference type="ARBA" id="ARBA00022552"/>
    </source>
</evidence>
<dbReference type="VEuPathDB" id="FungiDB:F4678DRAFT_435897"/>
<dbReference type="SUPFAM" id="SSF50447">
    <property type="entry name" value="Translation proteins"/>
    <property type="match status" value="1"/>
</dbReference>
<feature type="compositionally biased region" description="Low complexity" evidence="9">
    <location>
        <begin position="423"/>
        <end position="433"/>
    </location>
</feature>
<reference evidence="10" key="1">
    <citation type="submission" date="2022-07" db="EMBL/GenBank/DDBJ databases">
        <title>Genome Sequence of Xylaria arbuscula.</title>
        <authorList>
            <person name="Buettner E."/>
        </authorList>
    </citation>
    <scope>NUCLEOTIDE SEQUENCE</scope>
    <source>
        <strain evidence="10">VT107</strain>
    </source>
</reference>
<feature type="compositionally biased region" description="Acidic residues" evidence="9">
    <location>
        <begin position="131"/>
        <end position="145"/>
    </location>
</feature>
<name>A0A9W8TJT9_9PEZI</name>
<dbReference type="InterPro" id="IPR038664">
    <property type="entry name" value="Gar1/Naf1_Cbf5-bd_sf"/>
</dbReference>
<keyword evidence="7" id="KW-0694">RNA-binding</keyword>
<feature type="compositionally biased region" description="Low complexity" evidence="9">
    <location>
        <begin position="567"/>
        <end position="590"/>
    </location>
</feature>
<feature type="region of interest" description="Disordered" evidence="9">
    <location>
        <begin position="567"/>
        <end position="603"/>
    </location>
</feature>
<gene>
    <name evidence="10" type="ORF">NPX13_g6769</name>
</gene>
<evidence type="ECO:0000256" key="3">
    <source>
        <dbReference type="ARBA" id="ARBA00021438"/>
    </source>
</evidence>
<evidence type="ECO:0000256" key="1">
    <source>
        <dbReference type="ARBA" id="ARBA00004123"/>
    </source>
</evidence>
<dbReference type="GO" id="GO:0005634">
    <property type="term" value="C:nucleus"/>
    <property type="evidence" value="ECO:0007669"/>
    <property type="project" value="UniProtKB-SubCell"/>
</dbReference>
<dbReference type="Pfam" id="PF04410">
    <property type="entry name" value="Gar1"/>
    <property type="match status" value="1"/>
</dbReference>
<feature type="compositionally biased region" description="Low complexity" evidence="9">
    <location>
        <begin position="372"/>
        <end position="392"/>
    </location>
</feature>
<dbReference type="InterPro" id="IPR009000">
    <property type="entry name" value="Transl_B-barrel_sf"/>
</dbReference>
<evidence type="ECO:0000313" key="10">
    <source>
        <dbReference type="EMBL" id="KAJ3567428.1"/>
    </source>
</evidence>
<dbReference type="Gene3D" id="2.40.10.230">
    <property type="entry name" value="Probable tRNA pseudouridine synthase domain"/>
    <property type="match status" value="1"/>
</dbReference>
<proteinExistence type="inferred from homology"/>
<feature type="compositionally biased region" description="Basic residues" evidence="9">
    <location>
        <begin position="357"/>
        <end position="367"/>
    </location>
</feature>
<comment type="similarity">
    <text evidence="2">Belongs to the NAF1 family.</text>
</comment>
<evidence type="ECO:0000256" key="6">
    <source>
        <dbReference type="ARBA" id="ARBA00022553"/>
    </source>
</evidence>
<dbReference type="GO" id="GO:0003723">
    <property type="term" value="F:RNA binding"/>
    <property type="evidence" value="ECO:0007669"/>
    <property type="project" value="UniProtKB-KW"/>
</dbReference>
<feature type="region of interest" description="Disordered" evidence="9">
    <location>
        <begin position="1"/>
        <end position="220"/>
    </location>
</feature>
<keyword evidence="11" id="KW-1185">Reference proteome</keyword>
<feature type="compositionally biased region" description="Low complexity" evidence="9">
    <location>
        <begin position="146"/>
        <end position="160"/>
    </location>
</feature>
<sequence>MSSVQIPGLGTLRPVAETGSGDAKSTAVTEHQPTSNETQPMVSEPTLNGNIDSQNAEPAARGDEMVVDHPPSPPSLTSGLEALLGGLDPLPEPAPVPSDAAREAPTTSADVNNSAASEPQFSAQGGQPQETGDDNMQEENPEWEVDSSPYESSSDSSSSDGSDEDSEDEKDYKILGPEETARILMEMDGGSDDEGDGKGKGSGSGMVRTKNEQPEAIIPRPEVEIKPDMEIVELGVIEHFVGNTAVIKANTTGEYQVLDTGSVLCLADRTVIAAVADVIAAVREPRYTAGFQNEEEVKSFGLEVGTKIFYPRAMANLGFTEALKAIKGTDASNWHDEEVAEDEIEFSDDEKEAEHRRQLKAKRRGARGGRDGAMSRGGRNDAAHAGAANAPAELKYDDNDEDEGPYRPLARPTGFGQKQASYGGNEPPNSSSGHSGGHRGNRGDFRGRGGRGRGGRGNRGGNTRGGYSLPPRPQGQDGQGTQSFGQPPAQQYSLPPMPMGGQPFTGPPPPQPNAQQPHLPANQQFPFPWPQNAQPGFYPPPPPQFTGQPGANGMLFNQNFLTALQNQFQAHQNQQQQNQQNNQWAGQQSQHNNNTWPGQGGHG</sequence>
<dbReference type="GO" id="GO:0000493">
    <property type="term" value="P:box H/ACA snoRNP assembly"/>
    <property type="evidence" value="ECO:0007669"/>
    <property type="project" value="InterPro"/>
</dbReference>
<keyword evidence="8" id="KW-0539">Nucleus</keyword>
<feature type="compositionally biased region" description="Polar residues" evidence="9">
    <location>
        <begin position="26"/>
        <end position="56"/>
    </location>
</feature>
<evidence type="ECO:0000256" key="2">
    <source>
        <dbReference type="ARBA" id="ARBA00009801"/>
    </source>
</evidence>
<feature type="compositionally biased region" description="Low complexity" evidence="9">
    <location>
        <begin position="513"/>
        <end position="536"/>
    </location>
</feature>
<keyword evidence="4" id="KW-0690">Ribosome biogenesis</keyword>
<dbReference type="GO" id="GO:0001522">
    <property type="term" value="P:pseudouridine synthesis"/>
    <property type="evidence" value="ECO:0007669"/>
    <property type="project" value="InterPro"/>
</dbReference>
<organism evidence="10 11">
    <name type="scientific">Xylaria arbuscula</name>
    <dbReference type="NCBI Taxonomy" id="114810"/>
    <lineage>
        <taxon>Eukaryota</taxon>
        <taxon>Fungi</taxon>
        <taxon>Dikarya</taxon>
        <taxon>Ascomycota</taxon>
        <taxon>Pezizomycotina</taxon>
        <taxon>Sordariomycetes</taxon>
        <taxon>Xylariomycetidae</taxon>
        <taxon>Xylariales</taxon>
        <taxon>Xylariaceae</taxon>
        <taxon>Xylaria</taxon>
    </lineage>
</organism>
<evidence type="ECO:0000256" key="4">
    <source>
        <dbReference type="ARBA" id="ARBA00022517"/>
    </source>
</evidence>